<name>A0A8S4ELP8_PLUXY</name>
<organism evidence="1 2">
    <name type="scientific">Plutella xylostella</name>
    <name type="common">Diamondback moth</name>
    <name type="synonym">Plutella maculipennis</name>
    <dbReference type="NCBI Taxonomy" id="51655"/>
    <lineage>
        <taxon>Eukaryota</taxon>
        <taxon>Metazoa</taxon>
        <taxon>Ecdysozoa</taxon>
        <taxon>Arthropoda</taxon>
        <taxon>Hexapoda</taxon>
        <taxon>Insecta</taxon>
        <taxon>Pterygota</taxon>
        <taxon>Neoptera</taxon>
        <taxon>Endopterygota</taxon>
        <taxon>Lepidoptera</taxon>
        <taxon>Glossata</taxon>
        <taxon>Ditrysia</taxon>
        <taxon>Yponomeutoidea</taxon>
        <taxon>Plutellidae</taxon>
        <taxon>Plutella</taxon>
    </lineage>
</organism>
<comment type="caution">
    <text evidence="1">The sequence shown here is derived from an EMBL/GenBank/DDBJ whole genome shotgun (WGS) entry which is preliminary data.</text>
</comment>
<keyword evidence="2" id="KW-1185">Reference proteome</keyword>
<dbReference type="Proteomes" id="UP000653454">
    <property type="component" value="Unassembled WGS sequence"/>
</dbReference>
<proteinExistence type="predicted"/>
<protein>
    <submittedName>
        <fullName evidence="1">(diamondback moth) hypothetical protein</fullName>
    </submittedName>
</protein>
<evidence type="ECO:0000313" key="1">
    <source>
        <dbReference type="EMBL" id="CAG9115857.1"/>
    </source>
</evidence>
<dbReference type="AlphaFoldDB" id="A0A8S4ELP8"/>
<gene>
    <name evidence="1" type="ORF">PLXY2_LOCUS5863</name>
</gene>
<accession>A0A8S4ELP8</accession>
<evidence type="ECO:0000313" key="2">
    <source>
        <dbReference type="Proteomes" id="UP000653454"/>
    </source>
</evidence>
<reference evidence="1" key="1">
    <citation type="submission" date="2020-11" db="EMBL/GenBank/DDBJ databases">
        <authorList>
            <person name="Whiteford S."/>
        </authorList>
    </citation>
    <scope>NUCLEOTIDE SEQUENCE</scope>
</reference>
<sequence>MESISSWYRDLLDNRSEQNILLQLVCATRPRPNEVMSTSS</sequence>
<dbReference type="EMBL" id="CAJHNJ030000017">
    <property type="protein sequence ID" value="CAG9115857.1"/>
    <property type="molecule type" value="Genomic_DNA"/>
</dbReference>